<keyword evidence="3" id="KW-1185">Reference proteome</keyword>
<proteinExistence type="predicted"/>
<dbReference type="GeneID" id="98160969"/>
<dbReference type="Pfam" id="PF23325">
    <property type="entry name" value="TPR_28"/>
    <property type="match status" value="1"/>
</dbReference>
<evidence type="ECO:0000313" key="2">
    <source>
        <dbReference type="EMBL" id="KAL2849009.1"/>
    </source>
</evidence>
<comment type="caution">
    <text evidence="2">The sequence shown here is derived from an EMBL/GenBank/DDBJ whole genome shotgun (WGS) entry which is preliminary data.</text>
</comment>
<name>A0ABR4K9P6_9EURO</name>
<dbReference type="RefSeq" id="XP_070898544.1">
    <property type="nucleotide sequence ID" value="XM_071045805.1"/>
</dbReference>
<evidence type="ECO:0000259" key="1">
    <source>
        <dbReference type="Pfam" id="PF23325"/>
    </source>
</evidence>
<feature type="domain" description="GBF1-like tetratricopeptide repeats" evidence="1">
    <location>
        <begin position="87"/>
        <end position="219"/>
    </location>
</feature>
<accession>A0ABR4K9P6</accession>
<gene>
    <name evidence="2" type="ORF">BJX68DRAFT_267352</name>
</gene>
<evidence type="ECO:0000313" key="3">
    <source>
        <dbReference type="Proteomes" id="UP001610444"/>
    </source>
</evidence>
<dbReference type="Proteomes" id="UP001610444">
    <property type="component" value="Unassembled WGS sequence"/>
</dbReference>
<sequence>MILNILEKAITSSSFIVTADKYMSVISLANDFGTAASVAYLKKQEEAAHTRYLQATEQPNLRPDSAISRGMTAIGLGLLLAVANAQSWSAYWSPIFSCLMAQCISPCRDIRYNAMVIFQKLLLSIDNGSNEHWWHDVFNKALFPLNLQLLEPDVIRLDLTGILKSHVQVATLTCKAFLRYLNQLQHQEPEDLVDNGDVPDLWFRILDVFEQMAERGQGTLL</sequence>
<dbReference type="EMBL" id="JBFXLR010000024">
    <property type="protein sequence ID" value="KAL2849009.1"/>
    <property type="molecule type" value="Genomic_DNA"/>
</dbReference>
<dbReference type="InterPro" id="IPR056604">
    <property type="entry name" value="GBF1-like_TPR"/>
</dbReference>
<protein>
    <recommendedName>
        <fullName evidence="1">GBF1-like tetratricopeptide repeats domain-containing protein</fullName>
    </recommendedName>
</protein>
<organism evidence="2 3">
    <name type="scientific">Aspergillus pseudodeflectus</name>
    <dbReference type="NCBI Taxonomy" id="176178"/>
    <lineage>
        <taxon>Eukaryota</taxon>
        <taxon>Fungi</taxon>
        <taxon>Dikarya</taxon>
        <taxon>Ascomycota</taxon>
        <taxon>Pezizomycotina</taxon>
        <taxon>Eurotiomycetes</taxon>
        <taxon>Eurotiomycetidae</taxon>
        <taxon>Eurotiales</taxon>
        <taxon>Aspergillaceae</taxon>
        <taxon>Aspergillus</taxon>
        <taxon>Aspergillus subgen. Nidulantes</taxon>
    </lineage>
</organism>
<reference evidence="2 3" key="1">
    <citation type="submission" date="2024-07" db="EMBL/GenBank/DDBJ databases">
        <title>Section-level genome sequencing and comparative genomics of Aspergillus sections Usti and Cavernicolus.</title>
        <authorList>
            <consortium name="Lawrence Berkeley National Laboratory"/>
            <person name="Nybo J.L."/>
            <person name="Vesth T.C."/>
            <person name="Theobald S."/>
            <person name="Frisvad J.C."/>
            <person name="Larsen T.O."/>
            <person name="Kjaerboelling I."/>
            <person name="Rothschild-Mancinelli K."/>
            <person name="Lyhne E.K."/>
            <person name="Kogle M.E."/>
            <person name="Barry K."/>
            <person name="Clum A."/>
            <person name="Na H."/>
            <person name="Ledsgaard L."/>
            <person name="Lin J."/>
            <person name="Lipzen A."/>
            <person name="Kuo A."/>
            <person name="Riley R."/>
            <person name="Mondo S."/>
            <person name="LaButti K."/>
            <person name="Haridas S."/>
            <person name="Pangalinan J."/>
            <person name="Salamov A.A."/>
            <person name="Simmons B.A."/>
            <person name="Magnuson J.K."/>
            <person name="Chen J."/>
            <person name="Drula E."/>
            <person name="Henrissat B."/>
            <person name="Wiebenga A."/>
            <person name="Lubbers R.J."/>
            <person name="Gomes A.C."/>
            <person name="Macurrencykelacurrency M.R."/>
            <person name="Stajich J."/>
            <person name="Grigoriev I.V."/>
            <person name="Mortensen U.H."/>
            <person name="De vries R.P."/>
            <person name="Baker S.E."/>
            <person name="Andersen M.R."/>
        </authorList>
    </citation>
    <scope>NUCLEOTIDE SEQUENCE [LARGE SCALE GENOMIC DNA]</scope>
    <source>
        <strain evidence="2 3">CBS 756.74</strain>
    </source>
</reference>